<dbReference type="PANTHER" id="PTHR31973:SF190">
    <property type="entry name" value="MULE TRANSPOSASE DOMAIN-CONTAINING PROTEIN"/>
    <property type="match status" value="1"/>
</dbReference>
<dbReference type="Proteomes" id="UP001428341">
    <property type="component" value="Unassembled WGS sequence"/>
</dbReference>
<reference evidence="2 3" key="1">
    <citation type="submission" date="2024-05" db="EMBL/GenBank/DDBJ databases">
        <title>Haplotype-resolved chromosome-level genome assembly of Huyou (Citrus changshanensis).</title>
        <authorList>
            <person name="Miao C."/>
            <person name="Chen W."/>
            <person name="Wu Y."/>
            <person name="Wang L."/>
            <person name="Zhao S."/>
            <person name="Grierson D."/>
            <person name="Xu C."/>
            <person name="Chen K."/>
        </authorList>
    </citation>
    <scope>NUCLEOTIDE SEQUENCE [LARGE SCALE GENOMIC DNA]</scope>
    <source>
        <strain evidence="2">01-14</strain>
        <tissue evidence="2">Leaf</tissue>
    </source>
</reference>
<evidence type="ECO:0000313" key="2">
    <source>
        <dbReference type="EMBL" id="KAK9182892.1"/>
    </source>
</evidence>
<keyword evidence="3" id="KW-1185">Reference proteome</keyword>
<gene>
    <name evidence="2" type="ORF">WN944_026040</name>
</gene>
<protein>
    <recommendedName>
        <fullName evidence="1">Transposase MuDR plant domain-containing protein</fullName>
    </recommendedName>
</protein>
<feature type="domain" description="Transposase MuDR plant" evidence="1">
    <location>
        <begin position="21"/>
        <end position="65"/>
    </location>
</feature>
<sequence>MEVMDAEIRANMYIPSDEPVKFFVGQYFNNFNELTVALRKFAVHERFKTRKDKFKRTRIFVGCEGYELWKNPECTAKFIASKFQDIILSHPETKASFIMSELNRMYEVRVNKQKVYRAKKIALESGGANFESNYRLIRSYAQMILNKMPNALALVHVIRLHGNQIKTHFDRCIISFPALREGFKVGMTKIPTGTGTLGDFSH</sequence>
<accession>A0AAP0LSB1</accession>
<comment type="caution">
    <text evidence="2">The sequence shown here is derived from an EMBL/GenBank/DDBJ whole genome shotgun (WGS) entry which is preliminary data.</text>
</comment>
<organism evidence="2 3">
    <name type="scientific">Citrus x changshan-huyou</name>
    <dbReference type="NCBI Taxonomy" id="2935761"/>
    <lineage>
        <taxon>Eukaryota</taxon>
        <taxon>Viridiplantae</taxon>
        <taxon>Streptophyta</taxon>
        <taxon>Embryophyta</taxon>
        <taxon>Tracheophyta</taxon>
        <taxon>Spermatophyta</taxon>
        <taxon>Magnoliopsida</taxon>
        <taxon>eudicotyledons</taxon>
        <taxon>Gunneridae</taxon>
        <taxon>Pentapetalae</taxon>
        <taxon>rosids</taxon>
        <taxon>malvids</taxon>
        <taxon>Sapindales</taxon>
        <taxon>Rutaceae</taxon>
        <taxon>Aurantioideae</taxon>
        <taxon>Citrus</taxon>
    </lineage>
</organism>
<name>A0AAP0LSB1_9ROSI</name>
<proteinExistence type="predicted"/>
<evidence type="ECO:0000259" key="1">
    <source>
        <dbReference type="Pfam" id="PF03108"/>
    </source>
</evidence>
<dbReference type="PANTHER" id="PTHR31973">
    <property type="entry name" value="POLYPROTEIN, PUTATIVE-RELATED"/>
    <property type="match status" value="1"/>
</dbReference>
<dbReference type="InterPro" id="IPR004332">
    <property type="entry name" value="Transposase_MuDR"/>
</dbReference>
<dbReference type="AlphaFoldDB" id="A0AAP0LSB1"/>
<dbReference type="EMBL" id="JBCGBO010000024">
    <property type="protein sequence ID" value="KAK9182892.1"/>
    <property type="molecule type" value="Genomic_DNA"/>
</dbReference>
<dbReference type="Pfam" id="PF03108">
    <property type="entry name" value="DBD_Tnp_Mut"/>
    <property type="match status" value="1"/>
</dbReference>
<evidence type="ECO:0000313" key="3">
    <source>
        <dbReference type="Proteomes" id="UP001428341"/>
    </source>
</evidence>